<protein>
    <submittedName>
        <fullName evidence="2">DUF975 family protein</fullName>
    </submittedName>
</protein>
<keyword evidence="3" id="KW-1185">Reference proteome</keyword>
<dbReference type="PANTHER" id="PTHR40076:SF1">
    <property type="entry name" value="MEMBRANE PROTEIN"/>
    <property type="match status" value="1"/>
</dbReference>
<feature type="transmembrane region" description="Helical" evidence="1">
    <location>
        <begin position="44"/>
        <end position="65"/>
    </location>
</feature>
<dbReference type="EMBL" id="RJUF01000018">
    <property type="protein sequence ID" value="MCP9763002.1"/>
    <property type="molecule type" value="Genomic_DNA"/>
</dbReference>
<evidence type="ECO:0000313" key="3">
    <source>
        <dbReference type="Proteomes" id="UP001204144"/>
    </source>
</evidence>
<dbReference type="Pfam" id="PF06161">
    <property type="entry name" value="DUF975"/>
    <property type="match status" value="1"/>
</dbReference>
<reference evidence="2 3" key="1">
    <citation type="submission" date="2018-11" db="EMBL/GenBank/DDBJ databases">
        <title>Novel bacteria species description.</title>
        <authorList>
            <person name="Han J.-H."/>
        </authorList>
    </citation>
    <scope>NUCLEOTIDE SEQUENCE [LARGE SCALE GENOMIC DNA]</scope>
    <source>
        <strain evidence="2 3">KCTC23259</strain>
    </source>
</reference>
<comment type="caution">
    <text evidence="2">The sequence shown here is derived from an EMBL/GenBank/DDBJ whole genome shotgun (WGS) entry which is preliminary data.</text>
</comment>
<dbReference type="Proteomes" id="UP001204144">
    <property type="component" value="Unassembled WGS sequence"/>
</dbReference>
<keyword evidence="1" id="KW-0472">Membrane</keyword>
<name>A0AAE3H1N1_9BACT</name>
<proteinExistence type="predicted"/>
<evidence type="ECO:0000313" key="2">
    <source>
        <dbReference type="EMBL" id="MCP9763002.1"/>
    </source>
</evidence>
<dbReference type="InterPro" id="IPR010380">
    <property type="entry name" value="DUF975"/>
</dbReference>
<feature type="transmembrane region" description="Helical" evidence="1">
    <location>
        <begin position="86"/>
        <end position="119"/>
    </location>
</feature>
<evidence type="ECO:0000256" key="1">
    <source>
        <dbReference type="SAM" id="Phobius"/>
    </source>
</evidence>
<dbReference type="RefSeq" id="WP_255036785.1">
    <property type="nucleotide sequence ID" value="NZ_RJUF01000018.1"/>
</dbReference>
<keyword evidence="1" id="KW-1133">Transmembrane helix</keyword>
<feature type="transmembrane region" description="Helical" evidence="1">
    <location>
        <begin position="20"/>
        <end position="38"/>
    </location>
</feature>
<keyword evidence="1" id="KW-0812">Transmembrane</keyword>
<accession>A0AAE3H1N1</accession>
<dbReference type="AlphaFoldDB" id="A0AAE3H1N1"/>
<dbReference type="PANTHER" id="PTHR40076">
    <property type="entry name" value="MEMBRANE PROTEIN-RELATED"/>
    <property type="match status" value="1"/>
</dbReference>
<sequence>MSILDLFREGNEKLTGKHLLAIGTVLIYFLIAGIPSGFDERYGILSILISGPLALGISSFFLNLVRGNEVRVEQIFDGFKNYVPSLIMTILITLAVGFGLVLLIIPGIIIAIGFSMSYFILADNPKMDAVSAMKASWEMMKGYKADYFVFSLLSILLCILGLIVLLVGFFYVLPIIYAASALFYEKIRLKS</sequence>
<gene>
    <name evidence="2" type="ORF">EGI31_08545</name>
</gene>
<organism evidence="2 3">
    <name type="scientific">Lacihabitans soyangensis</name>
    <dbReference type="NCBI Taxonomy" id="869394"/>
    <lineage>
        <taxon>Bacteria</taxon>
        <taxon>Pseudomonadati</taxon>
        <taxon>Bacteroidota</taxon>
        <taxon>Cytophagia</taxon>
        <taxon>Cytophagales</taxon>
        <taxon>Leadbetterellaceae</taxon>
        <taxon>Lacihabitans</taxon>
    </lineage>
</organism>
<feature type="transmembrane region" description="Helical" evidence="1">
    <location>
        <begin position="147"/>
        <end position="180"/>
    </location>
</feature>